<dbReference type="PANTHER" id="PTHR45680">
    <property type="entry name" value="NUCLEAR HORMONE RECEPTOR FAMILY"/>
    <property type="match status" value="1"/>
</dbReference>
<dbReference type="CDD" id="cd06960">
    <property type="entry name" value="NR_DBD_HNF4A"/>
    <property type="match status" value="1"/>
</dbReference>
<keyword evidence="10 11" id="KW-0539">Nucleus</keyword>
<protein>
    <submittedName>
        <fullName evidence="16">Nuclear receptor domain-containing protein</fullName>
    </submittedName>
</protein>
<evidence type="ECO:0000256" key="6">
    <source>
        <dbReference type="ARBA" id="ARBA00023015"/>
    </source>
</evidence>
<dbReference type="PANTHER" id="PTHR45680:SF6">
    <property type="entry name" value="NUCLEAR HORMONE RECEPTOR FAMILY-RELATED"/>
    <property type="match status" value="1"/>
</dbReference>
<dbReference type="InterPro" id="IPR000536">
    <property type="entry name" value="Nucl_hrmn_rcpt_lig-bd"/>
</dbReference>
<feature type="domain" description="Nuclear receptor" evidence="13">
    <location>
        <begin position="22"/>
        <end position="99"/>
    </location>
</feature>
<dbReference type="GO" id="GO:0003700">
    <property type="term" value="F:DNA-binding transcription factor activity"/>
    <property type="evidence" value="ECO:0007669"/>
    <property type="project" value="InterPro"/>
</dbReference>
<dbReference type="GO" id="GO:0008270">
    <property type="term" value="F:zinc ion binding"/>
    <property type="evidence" value="ECO:0007669"/>
    <property type="project" value="UniProtKB-KW"/>
</dbReference>
<dbReference type="Pfam" id="PF00104">
    <property type="entry name" value="Hormone_recep"/>
    <property type="match status" value="1"/>
</dbReference>
<evidence type="ECO:0000313" key="16">
    <source>
        <dbReference type="WBParaSite" id="Csp11.Scaffold630.g16795.t1"/>
    </source>
</evidence>
<evidence type="ECO:0000256" key="12">
    <source>
        <dbReference type="SAM" id="MobiDB-lite"/>
    </source>
</evidence>
<dbReference type="WBParaSite" id="Csp11.Scaffold630.g16795.t1">
    <property type="protein sequence ID" value="Csp11.Scaffold630.g16795.t1"/>
    <property type="gene ID" value="Csp11.Scaffold630.g16795"/>
</dbReference>
<organism evidence="15 16">
    <name type="scientific">Caenorhabditis tropicalis</name>
    <dbReference type="NCBI Taxonomy" id="1561998"/>
    <lineage>
        <taxon>Eukaryota</taxon>
        <taxon>Metazoa</taxon>
        <taxon>Ecdysozoa</taxon>
        <taxon>Nematoda</taxon>
        <taxon>Chromadorea</taxon>
        <taxon>Rhabditida</taxon>
        <taxon>Rhabditina</taxon>
        <taxon>Rhabditomorpha</taxon>
        <taxon>Rhabditoidea</taxon>
        <taxon>Rhabditidae</taxon>
        <taxon>Peloderinae</taxon>
        <taxon>Caenorhabditis</taxon>
    </lineage>
</organism>
<dbReference type="Proteomes" id="UP000095282">
    <property type="component" value="Unplaced"/>
</dbReference>
<keyword evidence="9 11" id="KW-0675">Receptor</keyword>
<evidence type="ECO:0000256" key="1">
    <source>
        <dbReference type="ARBA" id="ARBA00004123"/>
    </source>
</evidence>
<evidence type="ECO:0000256" key="2">
    <source>
        <dbReference type="ARBA" id="ARBA00005993"/>
    </source>
</evidence>
<evidence type="ECO:0000256" key="11">
    <source>
        <dbReference type="RuleBase" id="RU004334"/>
    </source>
</evidence>
<dbReference type="SUPFAM" id="SSF48508">
    <property type="entry name" value="Nuclear receptor ligand-binding domain"/>
    <property type="match status" value="1"/>
</dbReference>
<keyword evidence="5 11" id="KW-0862">Zinc</keyword>
<feature type="domain" description="NR LBD" evidence="14">
    <location>
        <begin position="138"/>
        <end position="408"/>
    </location>
</feature>
<dbReference type="PROSITE" id="PS51030">
    <property type="entry name" value="NUCLEAR_REC_DBD_2"/>
    <property type="match status" value="1"/>
</dbReference>
<feature type="region of interest" description="Disordered" evidence="12">
    <location>
        <begin position="1"/>
        <end position="22"/>
    </location>
</feature>
<dbReference type="Gene3D" id="1.10.565.10">
    <property type="entry name" value="Retinoid X Receptor"/>
    <property type="match status" value="1"/>
</dbReference>
<dbReference type="SMART" id="SM00430">
    <property type="entry name" value="HOLI"/>
    <property type="match status" value="1"/>
</dbReference>
<evidence type="ECO:0000256" key="3">
    <source>
        <dbReference type="ARBA" id="ARBA00022723"/>
    </source>
</evidence>
<dbReference type="AlphaFoldDB" id="A0A1I7UK80"/>
<evidence type="ECO:0000256" key="4">
    <source>
        <dbReference type="ARBA" id="ARBA00022771"/>
    </source>
</evidence>
<dbReference type="InterPro" id="IPR001628">
    <property type="entry name" value="Znf_hrmn_rcpt"/>
</dbReference>
<name>A0A1I7UK80_9PELO</name>
<evidence type="ECO:0000256" key="8">
    <source>
        <dbReference type="ARBA" id="ARBA00023163"/>
    </source>
</evidence>
<keyword evidence="3 11" id="KW-0479">Metal-binding</keyword>
<dbReference type="PROSITE" id="PS00031">
    <property type="entry name" value="NUCLEAR_REC_DBD_1"/>
    <property type="match status" value="1"/>
</dbReference>
<keyword evidence="6 11" id="KW-0805">Transcription regulation</keyword>
<dbReference type="eggNOG" id="KOG3575">
    <property type="taxonomic scope" value="Eukaryota"/>
</dbReference>
<keyword evidence="8 11" id="KW-0804">Transcription</keyword>
<dbReference type="STRING" id="1561998.A0A1I7UK80"/>
<dbReference type="InterPro" id="IPR035500">
    <property type="entry name" value="NHR-like_dom_sf"/>
</dbReference>
<keyword evidence="4 11" id="KW-0863">Zinc-finger</keyword>
<evidence type="ECO:0000256" key="10">
    <source>
        <dbReference type="ARBA" id="ARBA00023242"/>
    </source>
</evidence>
<dbReference type="InterPro" id="IPR013088">
    <property type="entry name" value="Znf_NHR/GATA"/>
</dbReference>
<sequence length="411" mass="48162">MRPSTSTASSVSSSGTNTPDPSTKCQICYQQAHGKHFGVDSCRACAAFFRRVFVTHKQHFKCRDGLKKCTPDSSGRWTCKRCRTEKCFALGMKPDNIQYNRDHFFCSEEFSNQVSRKTNRIVKSLSPPEHTSFIDVSPLIQSLEMILSDHSRKNFHGKARNHLQKLAYGLKEVRKSQIWDNIPVTECIGKEESLRFWKSEIERACTWLTYFDEFQCLSTEEKLIITKCMWIIFTRLERSAMTADLRRANKCKKNEYAFTTYSVINTDTLKWNFEWLSHFPSDNMRTFLGTTSQILCVALTECMIEVEPTDEELCYILCDLCFYYLGSKLGGSMLKITERLQQLLSDDLHQYYVEQDKTTRYSHRLSKLLKISRQYKQIMEEKRRVRVLGEVFGAFRAKWSSEELFVYERFE</sequence>
<dbReference type="GO" id="GO:0005634">
    <property type="term" value="C:nucleus"/>
    <property type="evidence" value="ECO:0007669"/>
    <property type="project" value="UniProtKB-SubCell"/>
</dbReference>
<dbReference type="InterPro" id="IPR049636">
    <property type="entry name" value="HNF4-like_DBD"/>
</dbReference>
<evidence type="ECO:0000256" key="7">
    <source>
        <dbReference type="ARBA" id="ARBA00023125"/>
    </source>
</evidence>
<comment type="similarity">
    <text evidence="2 11">Belongs to the nuclear hormone receptor family.</text>
</comment>
<evidence type="ECO:0000259" key="13">
    <source>
        <dbReference type="PROSITE" id="PS51030"/>
    </source>
</evidence>
<dbReference type="SUPFAM" id="SSF57716">
    <property type="entry name" value="Glucocorticoid receptor-like (DNA-binding domain)"/>
    <property type="match status" value="1"/>
</dbReference>
<feature type="compositionally biased region" description="Low complexity" evidence="12">
    <location>
        <begin position="1"/>
        <end position="18"/>
    </location>
</feature>
<reference evidence="16" key="1">
    <citation type="submission" date="2016-11" db="UniProtKB">
        <authorList>
            <consortium name="WormBaseParasite"/>
        </authorList>
    </citation>
    <scope>IDENTIFICATION</scope>
</reference>
<dbReference type="Gene3D" id="3.30.50.10">
    <property type="entry name" value="Erythroid Transcription Factor GATA-1, subunit A"/>
    <property type="match status" value="1"/>
</dbReference>
<accession>A0A1I7UK80</accession>
<evidence type="ECO:0000313" key="15">
    <source>
        <dbReference type="Proteomes" id="UP000095282"/>
    </source>
</evidence>
<evidence type="ECO:0000256" key="5">
    <source>
        <dbReference type="ARBA" id="ARBA00022833"/>
    </source>
</evidence>
<dbReference type="PROSITE" id="PS51843">
    <property type="entry name" value="NR_LBD"/>
    <property type="match status" value="1"/>
</dbReference>
<dbReference type="GO" id="GO:0000978">
    <property type="term" value="F:RNA polymerase II cis-regulatory region sequence-specific DNA binding"/>
    <property type="evidence" value="ECO:0007669"/>
    <property type="project" value="InterPro"/>
</dbReference>
<dbReference type="Pfam" id="PF00105">
    <property type="entry name" value="zf-C4"/>
    <property type="match status" value="1"/>
</dbReference>
<dbReference type="SMART" id="SM00399">
    <property type="entry name" value="ZnF_C4"/>
    <property type="match status" value="1"/>
</dbReference>
<dbReference type="PRINTS" id="PR00047">
    <property type="entry name" value="STROIDFINGER"/>
</dbReference>
<dbReference type="InterPro" id="IPR051152">
    <property type="entry name" value="C.elegans_Orphan_NR"/>
</dbReference>
<evidence type="ECO:0000256" key="9">
    <source>
        <dbReference type="ARBA" id="ARBA00023170"/>
    </source>
</evidence>
<proteinExistence type="inferred from homology"/>
<keyword evidence="15" id="KW-1185">Reference proteome</keyword>
<keyword evidence="7 11" id="KW-0238">DNA-binding</keyword>
<evidence type="ECO:0000259" key="14">
    <source>
        <dbReference type="PROSITE" id="PS51843"/>
    </source>
</evidence>
<comment type="subcellular location">
    <subcellularLocation>
        <location evidence="1 11">Nucleus</location>
    </subcellularLocation>
</comment>